<organism evidence="3">
    <name type="scientific">Enterobius vermicularis</name>
    <name type="common">Human pinworm</name>
    <dbReference type="NCBI Taxonomy" id="51028"/>
    <lineage>
        <taxon>Eukaryota</taxon>
        <taxon>Metazoa</taxon>
        <taxon>Ecdysozoa</taxon>
        <taxon>Nematoda</taxon>
        <taxon>Chromadorea</taxon>
        <taxon>Rhabditida</taxon>
        <taxon>Spirurina</taxon>
        <taxon>Oxyuridomorpha</taxon>
        <taxon>Oxyuroidea</taxon>
        <taxon>Oxyuridae</taxon>
        <taxon>Enterobius</taxon>
    </lineage>
</organism>
<name>A0A0N4VJY1_ENTVE</name>
<keyword evidence="2" id="KW-1185">Reference proteome</keyword>
<sequence length="330" mass="38162">MQNFFADKNRRILKTKQDKHFDYIAKTKPAPIFYCIFLNKLASYQYCRHKFLPCTFQFVSNNNSEINKDHGDMYSIGDIAEFNRPSMASNLGKKRSQNDVLKFKIDKQIHLNTKDLKSIIISSNSKKICNNNSDKYGPYFSSLISKSKNVYIHSHLSYKCTLRAVVNLCHLGNNVKLVNFITTSIETERKEADGKANGVARKKRRKYHTKKNGVEDYNADLARLVCHQNFMIRKQTVRRKLADAKKRGGARAFGPLRHGGEGYFYPEMKRYNSFGSPYYLYQQPKRGGGRAFASYYKPSNFGEGRSATYVVLQQMLTKIVCYFYCKTPHV</sequence>
<dbReference type="EMBL" id="UXUI01010882">
    <property type="protein sequence ID" value="VDD95726.1"/>
    <property type="molecule type" value="Genomic_DNA"/>
</dbReference>
<protein>
    <submittedName>
        <fullName evidence="3">Apicoplast ribosomal protein L15</fullName>
    </submittedName>
</protein>
<dbReference type="OrthoDB" id="5873024at2759"/>
<reference evidence="1 2" key="2">
    <citation type="submission" date="2018-10" db="EMBL/GenBank/DDBJ databases">
        <authorList>
            <consortium name="Pathogen Informatics"/>
        </authorList>
    </citation>
    <scope>NUCLEOTIDE SEQUENCE [LARGE SCALE GENOMIC DNA]</scope>
</reference>
<evidence type="ECO:0000313" key="2">
    <source>
        <dbReference type="Proteomes" id="UP000274131"/>
    </source>
</evidence>
<proteinExistence type="predicted"/>
<dbReference type="AlphaFoldDB" id="A0A0N4VJY1"/>
<reference evidence="3" key="1">
    <citation type="submission" date="2017-02" db="UniProtKB">
        <authorList>
            <consortium name="WormBaseParasite"/>
        </authorList>
    </citation>
    <scope>IDENTIFICATION</scope>
</reference>
<evidence type="ECO:0000313" key="1">
    <source>
        <dbReference type="EMBL" id="VDD95726.1"/>
    </source>
</evidence>
<dbReference type="WBParaSite" id="EVEC_0001115201-mRNA-1">
    <property type="protein sequence ID" value="EVEC_0001115201-mRNA-1"/>
    <property type="gene ID" value="EVEC_0001115201"/>
</dbReference>
<gene>
    <name evidence="1" type="ORF">EVEC_LOCUS10477</name>
</gene>
<accession>A0A0N4VJY1</accession>
<evidence type="ECO:0000313" key="3">
    <source>
        <dbReference type="WBParaSite" id="EVEC_0001115201-mRNA-1"/>
    </source>
</evidence>
<dbReference type="Proteomes" id="UP000274131">
    <property type="component" value="Unassembled WGS sequence"/>
</dbReference>